<comment type="caution">
    <text evidence="1">The sequence shown here is derived from an EMBL/GenBank/DDBJ whole genome shotgun (WGS) entry which is preliminary data.</text>
</comment>
<reference evidence="1" key="1">
    <citation type="submission" date="2021-04" db="EMBL/GenBank/DDBJ databases">
        <title>Genome based classification of Actinospica acidithermotolerans sp. nov., an actinobacterium isolated from an Indonesian hot spring.</title>
        <authorList>
            <person name="Kusuma A.B."/>
            <person name="Putra K.E."/>
            <person name="Nafisah S."/>
            <person name="Loh J."/>
            <person name="Nouioui I."/>
            <person name="Goodfellow M."/>
        </authorList>
    </citation>
    <scope>NUCLEOTIDE SEQUENCE</scope>
    <source>
        <strain evidence="1">CSCA 57</strain>
    </source>
</reference>
<organism evidence="1 2">
    <name type="scientific">Actinospica durhamensis</name>
    <dbReference type="NCBI Taxonomy" id="1508375"/>
    <lineage>
        <taxon>Bacteria</taxon>
        <taxon>Bacillati</taxon>
        <taxon>Actinomycetota</taxon>
        <taxon>Actinomycetes</taxon>
        <taxon>Catenulisporales</taxon>
        <taxon>Actinospicaceae</taxon>
        <taxon>Actinospica</taxon>
    </lineage>
</organism>
<name>A0A941EZM7_9ACTN</name>
<dbReference type="EMBL" id="JAGSOG010000493">
    <property type="protein sequence ID" value="MBR7839572.1"/>
    <property type="molecule type" value="Genomic_DNA"/>
</dbReference>
<feature type="non-terminal residue" evidence="1">
    <location>
        <position position="35"/>
    </location>
</feature>
<proteinExistence type="predicted"/>
<evidence type="ECO:0000313" key="1">
    <source>
        <dbReference type="EMBL" id="MBR7839572.1"/>
    </source>
</evidence>
<gene>
    <name evidence="1" type="ORF">KDL01_40340</name>
</gene>
<dbReference type="Proteomes" id="UP000675781">
    <property type="component" value="Unassembled WGS sequence"/>
</dbReference>
<protein>
    <submittedName>
        <fullName evidence="1">Uncharacterized protein</fullName>
    </submittedName>
</protein>
<sequence>MRGGRRILVLAAVIALTSPAVAYARGGGGSHGFSG</sequence>
<evidence type="ECO:0000313" key="2">
    <source>
        <dbReference type="Proteomes" id="UP000675781"/>
    </source>
</evidence>
<accession>A0A941EZM7</accession>
<dbReference type="AlphaFoldDB" id="A0A941EZM7"/>
<keyword evidence="2" id="KW-1185">Reference proteome</keyword>